<dbReference type="PANTHER" id="PTHR30290">
    <property type="entry name" value="PERIPLASMIC BINDING COMPONENT OF ABC TRANSPORTER"/>
    <property type="match status" value="1"/>
</dbReference>
<dbReference type="Pfam" id="PF00496">
    <property type="entry name" value="SBP_bac_5"/>
    <property type="match status" value="1"/>
</dbReference>
<reference evidence="7" key="1">
    <citation type="journal article" date="2021" name="PeerJ">
        <title>Extensive microbial diversity within the chicken gut microbiome revealed by metagenomics and culture.</title>
        <authorList>
            <person name="Gilroy R."/>
            <person name="Ravi A."/>
            <person name="Getino M."/>
            <person name="Pursley I."/>
            <person name="Horton D.L."/>
            <person name="Alikhan N.F."/>
            <person name="Baker D."/>
            <person name="Gharbi K."/>
            <person name="Hall N."/>
            <person name="Watson M."/>
            <person name="Adriaenssens E.M."/>
            <person name="Foster-Nyarko E."/>
            <person name="Jarju S."/>
            <person name="Secka A."/>
            <person name="Antonio M."/>
            <person name="Oren A."/>
            <person name="Chaudhuri R.R."/>
            <person name="La Ragione R."/>
            <person name="Hildebrand F."/>
            <person name="Pallen M.J."/>
        </authorList>
    </citation>
    <scope>NUCLEOTIDE SEQUENCE</scope>
    <source>
        <strain evidence="7">ChiW19-954</strain>
    </source>
</reference>
<dbReference type="FunFam" id="3.90.76.10:FF:000001">
    <property type="entry name" value="Oligopeptide ABC transporter substrate-binding protein"/>
    <property type="match status" value="1"/>
</dbReference>
<evidence type="ECO:0000256" key="5">
    <source>
        <dbReference type="SAM" id="SignalP"/>
    </source>
</evidence>
<dbReference type="EMBL" id="DWWO01000111">
    <property type="protein sequence ID" value="HJC34760.1"/>
    <property type="molecule type" value="Genomic_DNA"/>
</dbReference>
<dbReference type="InterPro" id="IPR030678">
    <property type="entry name" value="Peptide/Ni-bd"/>
</dbReference>
<keyword evidence="3" id="KW-0813">Transport</keyword>
<proteinExistence type="inferred from homology"/>
<dbReference type="Gene3D" id="3.90.76.10">
    <property type="entry name" value="Dipeptide-binding Protein, Domain 1"/>
    <property type="match status" value="1"/>
</dbReference>
<comment type="caution">
    <text evidence="7">The sequence shown here is derived from an EMBL/GenBank/DDBJ whole genome shotgun (WGS) entry which is preliminary data.</text>
</comment>
<dbReference type="InterPro" id="IPR000914">
    <property type="entry name" value="SBP_5_dom"/>
</dbReference>
<sequence length="538" mass="59676">MKKKLTAALLTLTLVCTGALSGCVTADPSAEEGEKGITVAISSDTGTMDPAGSIALTYLAYSVSALDELLTYDENGEIEYRAAESYEVNDDSTVWTFHLREDALWSDGTPVTSADFMNTITRALDPASGSGYANYLFPIENAEAIYNGEADVDSLGVETPDEHTLIFRLAEPCVYFLDLLRLPVYTPSCSEYADSVDSGWDRDPETSLSNGPFCLAEYVPDQYFVLEKNENYWNADAVKLDTITYRFFDDTQSMANAYEAGEADVATSLSSTVMEAYEGTDDLFVTDQIATRYIYMNLNVEPLNDVRVREAINLAINREELCQIVGSDTEPAYNLVAKYMKDKNTGEYFVDEAEQPFEEDVAKAQELLAEAGYPNGEGFPELTYNYPTLEMDSDTAQVIQEQLKENLNITINLEAQELQANYSTRYAGDFDLCRMNWTADFADPYTYLSMLLSNSTYNCSGINDTEYDSIVAASNSESDPAKRSELLHQAEQLAVGEQFYIIPLFAMKSVNLVNPDITGIRQIPASGALEYRYADIDI</sequence>
<feature type="chain" id="PRO_5038866535" evidence="5">
    <location>
        <begin position="27"/>
        <end position="538"/>
    </location>
</feature>
<feature type="domain" description="Solute-binding protein family 5" evidence="6">
    <location>
        <begin position="78"/>
        <end position="457"/>
    </location>
</feature>
<evidence type="ECO:0000256" key="4">
    <source>
        <dbReference type="ARBA" id="ARBA00022729"/>
    </source>
</evidence>
<dbReference type="PANTHER" id="PTHR30290:SF10">
    <property type="entry name" value="PERIPLASMIC OLIGOPEPTIDE-BINDING PROTEIN-RELATED"/>
    <property type="match status" value="1"/>
</dbReference>
<comment type="similarity">
    <text evidence="2">Belongs to the bacterial solute-binding protein 5 family.</text>
</comment>
<dbReference type="GO" id="GO:0042597">
    <property type="term" value="C:periplasmic space"/>
    <property type="evidence" value="ECO:0007669"/>
    <property type="project" value="UniProtKB-ARBA"/>
</dbReference>
<dbReference type="GO" id="GO:0030313">
    <property type="term" value="C:cell envelope"/>
    <property type="evidence" value="ECO:0007669"/>
    <property type="project" value="UniProtKB-SubCell"/>
</dbReference>
<organism evidence="7 8">
    <name type="scientific">Candidatus Mediterraneibacter faecipullorum</name>
    <dbReference type="NCBI Taxonomy" id="2838670"/>
    <lineage>
        <taxon>Bacteria</taxon>
        <taxon>Bacillati</taxon>
        <taxon>Bacillota</taxon>
        <taxon>Clostridia</taxon>
        <taxon>Lachnospirales</taxon>
        <taxon>Lachnospiraceae</taxon>
        <taxon>Mediterraneibacter</taxon>
    </lineage>
</organism>
<dbReference type="CDD" id="cd08504">
    <property type="entry name" value="PBP2_OppA"/>
    <property type="match status" value="1"/>
</dbReference>
<keyword evidence="4 5" id="KW-0732">Signal</keyword>
<dbReference type="Proteomes" id="UP000823890">
    <property type="component" value="Unassembled WGS sequence"/>
</dbReference>
<dbReference type="PIRSF" id="PIRSF002741">
    <property type="entry name" value="MppA"/>
    <property type="match status" value="1"/>
</dbReference>
<evidence type="ECO:0000256" key="1">
    <source>
        <dbReference type="ARBA" id="ARBA00004196"/>
    </source>
</evidence>
<reference evidence="7" key="2">
    <citation type="submission" date="2021-04" db="EMBL/GenBank/DDBJ databases">
        <authorList>
            <person name="Gilroy R."/>
        </authorList>
    </citation>
    <scope>NUCLEOTIDE SEQUENCE</scope>
    <source>
        <strain evidence="7">ChiW19-954</strain>
    </source>
</reference>
<dbReference type="Gene3D" id="3.40.190.10">
    <property type="entry name" value="Periplasmic binding protein-like II"/>
    <property type="match status" value="1"/>
</dbReference>
<feature type="signal peptide" evidence="5">
    <location>
        <begin position="1"/>
        <end position="26"/>
    </location>
</feature>
<evidence type="ECO:0000256" key="3">
    <source>
        <dbReference type="ARBA" id="ARBA00022448"/>
    </source>
</evidence>
<dbReference type="GO" id="GO:0015833">
    <property type="term" value="P:peptide transport"/>
    <property type="evidence" value="ECO:0007669"/>
    <property type="project" value="TreeGrafter"/>
</dbReference>
<dbReference type="GO" id="GO:1904680">
    <property type="term" value="F:peptide transmembrane transporter activity"/>
    <property type="evidence" value="ECO:0007669"/>
    <property type="project" value="TreeGrafter"/>
</dbReference>
<dbReference type="InterPro" id="IPR039424">
    <property type="entry name" value="SBP_5"/>
</dbReference>
<comment type="subcellular location">
    <subcellularLocation>
        <location evidence="1">Cell envelope</location>
    </subcellularLocation>
</comment>
<accession>A0A9D2NP75</accession>
<dbReference type="Gene3D" id="3.10.105.10">
    <property type="entry name" value="Dipeptide-binding Protein, Domain 3"/>
    <property type="match status" value="1"/>
</dbReference>
<evidence type="ECO:0000256" key="2">
    <source>
        <dbReference type="ARBA" id="ARBA00005695"/>
    </source>
</evidence>
<evidence type="ECO:0000313" key="8">
    <source>
        <dbReference type="Proteomes" id="UP000823890"/>
    </source>
</evidence>
<dbReference type="SUPFAM" id="SSF53850">
    <property type="entry name" value="Periplasmic binding protein-like II"/>
    <property type="match status" value="1"/>
</dbReference>
<evidence type="ECO:0000313" key="7">
    <source>
        <dbReference type="EMBL" id="HJC34760.1"/>
    </source>
</evidence>
<protein>
    <submittedName>
        <fullName evidence="7">Peptide ABC transporter substrate-binding protein</fullName>
    </submittedName>
</protein>
<dbReference type="GO" id="GO:0043190">
    <property type="term" value="C:ATP-binding cassette (ABC) transporter complex"/>
    <property type="evidence" value="ECO:0007669"/>
    <property type="project" value="InterPro"/>
</dbReference>
<evidence type="ECO:0000259" key="6">
    <source>
        <dbReference type="Pfam" id="PF00496"/>
    </source>
</evidence>
<dbReference type="AlphaFoldDB" id="A0A9D2NP75"/>
<gene>
    <name evidence="7" type="ORF">H9758_09245</name>
</gene>
<dbReference type="PROSITE" id="PS51257">
    <property type="entry name" value="PROKAR_LIPOPROTEIN"/>
    <property type="match status" value="1"/>
</dbReference>
<name>A0A9D2NP75_9FIRM</name>